<dbReference type="Pfam" id="PF13883">
    <property type="entry name" value="CREG_beta-barrel"/>
    <property type="match status" value="1"/>
</dbReference>
<reference evidence="3" key="1">
    <citation type="journal article" date="2016" name="Nat. Commun.">
        <title>The Gonium pectorale genome demonstrates co-option of cell cycle regulation during the evolution of multicellularity.</title>
        <authorList>
            <person name="Hanschen E.R."/>
            <person name="Marriage T.N."/>
            <person name="Ferris P.J."/>
            <person name="Hamaji T."/>
            <person name="Toyoda A."/>
            <person name="Fujiyama A."/>
            <person name="Neme R."/>
            <person name="Noguchi H."/>
            <person name="Minakuchi Y."/>
            <person name="Suzuki M."/>
            <person name="Kawai-Toyooka H."/>
            <person name="Smith D.R."/>
            <person name="Sparks H."/>
            <person name="Anderson J."/>
            <person name="Bakaric R."/>
            <person name="Luria V."/>
            <person name="Karger A."/>
            <person name="Kirschner M.W."/>
            <person name="Durand P.M."/>
            <person name="Michod R.E."/>
            <person name="Nozaki H."/>
            <person name="Olson B.J."/>
        </authorList>
    </citation>
    <scope>NUCLEOTIDE SEQUENCE [LARGE SCALE GENOMIC DNA]</scope>
    <source>
        <strain evidence="3">NIES-2863</strain>
    </source>
</reference>
<dbReference type="OrthoDB" id="46836at2759"/>
<proteinExistence type="predicted"/>
<dbReference type="EMBL" id="LSYV01000039">
    <property type="protein sequence ID" value="KXZ47039.1"/>
    <property type="molecule type" value="Genomic_DNA"/>
</dbReference>
<comment type="caution">
    <text evidence="2">The sequence shown here is derived from an EMBL/GenBank/DDBJ whole genome shotgun (WGS) entry which is preliminary data.</text>
</comment>
<accession>A0A150GB36</accession>
<gene>
    <name evidence="2" type="ORF">GPECTOR_38g276</name>
</gene>
<sequence length="166" mass="18105">MARWLVHELTWGVLSTLDKNSGEPVGGVVSHSDGARGDPTGRLFFYITPMDELTKNALAHPTVTYTLSEQQRRTGGTSGGPCGGLDPEDPACARASLLGKLLRVPDKDRELAQAAMFARHPRMADWPPGHKFDFFELHVSEVHLLDWYGGMAVISGDDYYAAAPNP</sequence>
<dbReference type="SUPFAM" id="SSF50475">
    <property type="entry name" value="FMN-binding split barrel"/>
    <property type="match status" value="1"/>
</dbReference>
<name>A0A150GB36_GONPE</name>
<dbReference type="AlphaFoldDB" id="A0A150GB36"/>
<evidence type="ECO:0000313" key="2">
    <source>
        <dbReference type="EMBL" id="KXZ47039.1"/>
    </source>
</evidence>
<dbReference type="Proteomes" id="UP000075714">
    <property type="component" value="Unassembled WGS sequence"/>
</dbReference>
<evidence type="ECO:0000259" key="1">
    <source>
        <dbReference type="Pfam" id="PF13883"/>
    </source>
</evidence>
<dbReference type="GO" id="GO:0005737">
    <property type="term" value="C:cytoplasm"/>
    <property type="evidence" value="ECO:0007669"/>
    <property type="project" value="UniProtKB-ARBA"/>
</dbReference>
<dbReference type="InterPro" id="IPR012349">
    <property type="entry name" value="Split_barrel_FMN-bd"/>
</dbReference>
<dbReference type="Gene3D" id="2.30.110.10">
    <property type="entry name" value="Electron Transport, Fmn-binding Protein, Chain A"/>
    <property type="match status" value="1"/>
</dbReference>
<protein>
    <recommendedName>
        <fullName evidence="1">CREG-like beta-barrel domain-containing protein</fullName>
    </recommendedName>
</protein>
<dbReference type="PANTHER" id="PTHR13343:SF17">
    <property type="entry name" value="CELLULAR REPRESSOR OF E1A-STIMULATED GENES, ISOFORM A"/>
    <property type="match status" value="1"/>
</dbReference>
<evidence type="ECO:0000313" key="3">
    <source>
        <dbReference type="Proteomes" id="UP000075714"/>
    </source>
</evidence>
<keyword evidence="3" id="KW-1185">Reference proteome</keyword>
<organism evidence="2 3">
    <name type="scientific">Gonium pectorale</name>
    <name type="common">Green alga</name>
    <dbReference type="NCBI Taxonomy" id="33097"/>
    <lineage>
        <taxon>Eukaryota</taxon>
        <taxon>Viridiplantae</taxon>
        <taxon>Chlorophyta</taxon>
        <taxon>core chlorophytes</taxon>
        <taxon>Chlorophyceae</taxon>
        <taxon>CS clade</taxon>
        <taxon>Chlamydomonadales</taxon>
        <taxon>Volvocaceae</taxon>
        <taxon>Gonium</taxon>
    </lineage>
</organism>
<dbReference type="InterPro" id="IPR055343">
    <property type="entry name" value="CREG_beta-barrel"/>
</dbReference>
<dbReference type="PANTHER" id="PTHR13343">
    <property type="entry name" value="CREG1 PROTEIN"/>
    <property type="match status" value="1"/>
</dbReference>
<feature type="domain" description="CREG-like beta-barrel" evidence="1">
    <location>
        <begin position="1"/>
        <end position="160"/>
    </location>
</feature>